<evidence type="ECO:0000313" key="1">
    <source>
        <dbReference type="EMBL" id="PZN81820.1"/>
    </source>
</evidence>
<dbReference type="EMBL" id="QJPH01000252">
    <property type="protein sequence ID" value="PZN81820.1"/>
    <property type="molecule type" value="Genomic_DNA"/>
</dbReference>
<gene>
    <name evidence="1" type="ORF">DM484_07520</name>
</gene>
<proteinExistence type="predicted"/>
<organism evidence="1 2">
    <name type="scientific">Candidatus Methylumidiphilus alinenensis</name>
    <dbReference type="NCBI Taxonomy" id="2202197"/>
    <lineage>
        <taxon>Bacteria</taxon>
        <taxon>Pseudomonadati</taxon>
        <taxon>Pseudomonadota</taxon>
        <taxon>Gammaproteobacteria</taxon>
        <taxon>Methylococcales</taxon>
        <taxon>Candidatus Methylumidiphilus</taxon>
    </lineage>
</organism>
<accession>A0A2W4T345</accession>
<name>A0A2W4T345_9GAMM</name>
<comment type="caution">
    <text evidence="1">The sequence shown here is derived from an EMBL/GenBank/DDBJ whole genome shotgun (WGS) entry which is preliminary data.</text>
</comment>
<evidence type="ECO:0000313" key="2">
    <source>
        <dbReference type="Proteomes" id="UP000249396"/>
    </source>
</evidence>
<protein>
    <submittedName>
        <fullName evidence="1">Uncharacterized protein</fullName>
    </submittedName>
</protein>
<reference evidence="1 2" key="1">
    <citation type="journal article" date="2018" name="Aquat. Microb. Ecol.">
        <title>Gammaproteobacterial methanotrophs dominate.</title>
        <authorList>
            <person name="Rissanen A.J."/>
            <person name="Saarenheimo J."/>
            <person name="Tiirola M."/>
            <person name="Peura S."/>
            <person name="Aalto S.L."/>
            <person name="Karvinen A."/>
            <person name="Nykanen H."/>
        </authorList>
    </citation>
    <scope>NUCLEOTIDE SEQUENCE [LARGE SCALE GENOMIC DNA]</scope>
    <source>
        <strain evidence="1">AMbin10</strain>
    </source>
</reference>
<dbReference type="AlphaFoldDB" id="A0A2W4T345"/>
<dbReference type="Proteomes" id="UP000249396">
    <property type="component" value="Unassembled WGS sequence"/>
</dbReference>
<sequence>MNDNDSETGPLSRALLKGFFKNNAIPSVKNFAALIDGMLIQEDDGIFKKAGEPLSLKADGDAKQPQTLLNFCESGQDSPAWKLQLIPVPGQPVPGFSISDGQGVSRLFIDHAGNIGMGTTTPKGKLDIEGVLTIGEDNNKPGNKSISFYREAGDEVDAGKIIYKVDKDSSSLDIIGAGKTPNDRTINLFDHVNVQGNLAVTKEATLAGGLHVTGNTTIQGRTGPVNPTGMLDIAGVLCIGLNVQKSISFARKDGSYSETVGTISYKGEGADRALSFYGAESAAGPASKVIKLYDNVEVSGRLKVKGSVIRKVTRNKEYKGSDKILDILPNTPTLVLTRKITFDKHHNETAIRIVYSDNIWAKNTSSDNDIPEFKVCIKIDDNKQMDILASFKMRDSRNNKLKSSFTVLGYAKAINQGIGHKVQVFVLPESYHYDEIFFGDPNGGWFIEIQEVMITT</sequence>